<gene>
    <name evidence="1" type="ORF">BBD32_07590</name>
</gene>
<reference evidence="1 2" key="1">
    <citation type="submission" date="2016-07" db="EMBL/GenBank/DDBJ databases">
        <title>Revisiting the taxonomy of the Elizabethkingia Genus using Whole-Genome Sequencing, Optical Mapping, and MALDI-TOF, along with proposal of three novel Elizabethkingia species: Elizabethkingia bruuniana sp. nov., Elizabethkingia ursingii sp. nov., and Elizabethkingia occulta sp. nov.</title>
        <authorList>
            <person name="Nicholson A.C."/>
        </authorList>
    </citation>
    <scope>NUCLEOTIDE SEQUENCE [LARGE SCALE GENOMIC DNA]</scope>
    <source>
        <strain evidence="1 2">F3201</strain>
    </source>
</reference>
<name>A0AAU8UV60_9FLAO</name>
<dbReference type="Proteomes" id="UP000190848">
    <property type="component" value="Chromosome"/>
</dbReference>
<dbReference type="AlphaFoldDB" id="A0AAU8UV60"/>
<evidence type="ECO:0000313" key="1">
    <source>
        <dbReference type="EMBL" id="AQX01332.1"/>
    </source>
</evidence>
<evidence type="ECO:0000313" key="2">
    <source>
        <dbReference type="Proteomes" id="UP000190848"/>
    </source>
</evidence>
<dbReference type="EMBL" id="CP016374">
    <property type="protein sequence ID" value="AQX01332.1"/>
    <property type="molecule type" value="Genomic_DNA"/>
</dbReference>
<organism evidence="1 2">
    <name type="scientific">Elizabethkingia anophelis</name>
    <dbReference type="NCBI Taxonomy" id="1117645"/>
    <lineage>
        <taxon>Bacteria</taxon>
        <taxon>Pseudomonadati</taxon>
        <taxon>Bacteroidota</taxon>
        <taxon>Flavobacteriia</taxon>
        <taxon>Flavobacteriales</taxon>
        <taxon>Weeksellaceae</taxon>
        <taxon>Elizabethkingia</taxon>
    </lineage>
</organism>
<accession>A0AAU8UV60</accession>
<proteinExistence type="predicted"/>
<sequence length="59" mass="7160">MYFQQILKKKYCCNYFNIVNRKLSKKIFSKLKKNIAAKNIYVMNPSFLKDSIFSRFKIL</sequence>
<protein>
    <submittedName>
        <fullName evidence="1">Uncharacterized protein</fullName>
    </submittedName>
</protein>